<organism evidence="1 2">
    <name type="scientific">Candidatus Acutalibacter ornithocaccae</name>
    <dbReference type="NCBI Taxonomy" id="2838416"/>
    <lineage>
        <taxon>Bacteria</taxon>
        <taxon>Bacillati</taxon>
        <taxon>Bacillota</taxon>
        <taxon>Clostridia</taxon>
        <taxon>Eubacteriales</taxon>
        <taxon>Acutalibacteraceae</taxon>
        <taxon>Acutalibacter</taxon>
    </lineage>
</organism>
<comment type="caution">
    <text evidence="1">The sequence shown here is derived from an EMBL/GenBank/DDBJ whole genome shotgun (WGS) entry which is preliminary data.</text>
</comment>
<reference evidence="1" key="2">
    <citation type="submission" date="2021-04" db="EMBL/GenBank/DDBJ databases">
        <authorList>
            <person name="Gilroy R."/>
        </authorList>
    </citation>
    <scope>NUCLEOTIDE SEQUENCE</scope>
    <source>
        <strain evidence="1">ChiBcolR8-3208</strain>
    </source>
</reference>
<evidence type="ECO:0000313" key="1">
    <source>
        <dbReference type="EMBL" id="HJB36448.1"/>
    </source>
</evidence>
<dbReference type="Pfam" id="PF12672">
    <property type="entry name" value="DUF3793"/>
    <property type="match status" value="1"/>
</dbReference>
<sequence>MAGARAEGAAASLGRSCVTAALPLERCLVEYCAPTLAGIKTASMFCIPLEDAGCLETQVAQWDAALRGKGLSLRMLRRQGDRALLYLFRPARLQQDLDQPGARNLLARYGYRAFQAEEALARLQTRLREQGGFPHEIGLFLGYPLGDVAGFIRNRGKNCKCSGCWKVYCNELEAQKRFAQIQKCRQVYTRLWTQGRSLWQLTVAA</sequence>
<proteinExistence type="predicted"/>
<name>A0A9D2LWB5_9FIRM</name>
<dbReference type="EMBL" id="DWXZ01000002">
    <property type="protein sequence ID" value="HJB36448.1"/>
    <property type="molecule type" value="Genomic_DNA"/>
</dbReference>
<evidence type="ECO:0000313" key="2">
    <source>
        <dbReference type="Proteomes" id="UP000824214"/>
    </source>
</evidence>
<protein>
    <submittedName>
        <fullName evidence="1">DUF3793 family protein</fullName>
    </submittedName>
</protein>
<reference evidence="1" key="1">
    <citation type="journal article" date="2021" name="PeerJ">
        <title>Extensive microbial diversity within the chicken gut microbiome revealed by metagenomics and culture.</title>
        <authorList>
            <person name="Gilroy R."/>
            <person name="Ravi A."/>
            <person name="Getino M."/>
            <person name="Pursley I."/>
            <person name="Horton D.L."/>
            <person name="Alikhan N.F."/>
            <person name="Baker D."/>
            <person name="Gharbi K."/>
            <person name="Hall N."/>
            <person name="Watson M."/>
            <person name="Adriaenssens E.M."/>
            <person name="Foster-Nyarko E."/>
            <person name="Jarju S."/>
            <person name="Secka A."/>
            <person name="Antonio M."/>
            <person name="Oren A."/>
            <person name="Chaudhuri R.R."/>
            <person name="La Ragione R."/>
            <person name="Hildebrand F."/>
            <person name="Pallen M.J."/>
        </authorList>
    </citation>
    <scope>NUCLEOTIDE SEQUENCE</scope>
    <source>
        <strain evidence="1">ChiBcolR8-3208</strain>
    </source>
</reference>
<dbReference type="Proteomes" id="UP000824214">
    <property type="component" value="Unassembled WGS sequence"/>
</dbReference>
<accession>A0A9D2LWB5</accession>
<dbReference type="AlphaFoldDB" id="A0A9D2LWB5"/>
<dbReference type="InterPro" id="IPR024523">
    <property type="entry name" value="DUF3793"/>
</dbReference>
<gene>
    <name evidence="1" type="ORF">H9942_00080</name>
</gene>